<evidence type="ECO:0000256" key="12">
    <source>
        <dbReference type="ARBA" id="ARBA00032931"/>
    </source>
</evidence>
<evidence type="ECO:0000259" key="17">
    <source>
        <dbReference type="Pfam" id="PF02769"/>
    </source>
</evidence>
<dbReference type="OrthoDB" id="9802507at2"/>
<dbReference type="NCBIfam" id="TIGR00878">
    <property type="entry name" value="purM"/>
    <property type="match status" value="1"/>
</dbReference>
<proteinExistence type="inferred from homology"/>
<dbReference type="InterPro" id="IPR016188">
    <property type="entry name" value="PurM-like_N"/>
</dbReference>
<dbReference type="GO" id="GO:0006189">
    <property type="term" value="P:'de novo' IMP biosynthetic process"/>
    <property type="evidence" value="ECO:0007669"/>
    <property type="project" value="UniProtKB-UniRule"/>
</dbReference>
<dbReference type="GO" id="GO:0005829">
    <property type="term" value="C:cytosol"/>
    <property type="evidence" value="ECO:0007669"/>
    <property type="project" value="TreeGrafter"/>
</dbReference>
<dbReference type="CDD" id="cd02196">
    <property type="entry name" value="PurM"/>
    <property type="match status" value="1"/>
</dbReference>
<dbReference type="GO" id="GO:0005524">
    <property type="term" value="F:ATP binding"/>
    <property type="evidence" value="ECO:0007669"/>
    <property type="project" value="UniProtKB-KW"/>
</dbReference>
<sequence length="353" mass="38368">MSKITYRDAGVDLETYQESMSRLPALMKRTHCPRVLPWKNGFAGLFTLDFAGGLFSRNYKDPVLVSCTDGVGTKLKVAQLARRHDTVGIDLVAMCVNDALCCGAEPLFFLDYVAMAEDDPQLLEDIVGGISSGCLASDMALVGGETAIMPDLYQAGDYDLAGFCVGIVERSRLLDGSALTPGDVVIGIESSGVHSNGYSLVRKIVFEHAGLKVNDEAEGCGGTVGDILLQPTLLYVRALRDVLNHYKVKSVVHGIAHITGGGLHENLARIFSPHVDAEIVRDSWPIPPVFEWLQRLGDVDEDEMFRVFNMGIGMAVVVSEYYAESVQQQLAAHGLQSWLIGRITEGTGECRWA</sequence>
<evidence type="ECO:0000313" key="18">
    <source>
        <dbReference type="EMBL" id="TWU25899.1"/>
    </source>
</evidence>
<dbReference type="PANTHER" id="PTHR10520:SF12">
    <property type="entry name" value="TRIFUNCTIONAL PURINE BIOSYNTHETIC PROTEIN ADENOSINE-3"/>
    <property type="match status" value="1"/>
</dbReference>
<keyword evidence="19" id="KW-1185">Reference proteome</keyword>
<name>A0A5C6CT25_9BACT</name>
<evidence type="ECO:0000256" key="9">
    <source>
        <dbReference type="ARBA" id="ARBA00022755"/>
    </source>
</evidence>
<evidence type="ECO:0000256" key="4">
    <source>
        <dbReference type="ARBA" id="ARBA00013047"/>
    </source>
</evidence>
<dbReference type="Pfam" id="PF00586">
    <property type="entry name" value="AIRS"/>
    <property type="match status" value="1"/>
</dbReference>
<keyword evidence="7 15" id="KW-0436">Ligase</keyword>
<evidence type="ECO:0000256" key="5">
    <source>
        <dbReference type="ARBA" id="ARBA00020367"/>
    </source>
</evidence>
<dbReference type="InterPro" id="IPR004733">
    <property type="entry name" value="PurM_cligase"/>
</dbReference>
<dbReference type="InterPro" id="IPR010918">
    <property type="entry name" value="PurM-like_C_dom"/>
</dbReference>
<evidence type="ECO:0000259" key="16">
    <source>
        <dbReference type="Pfam" id="PF00586"/>
    </source>
</evidence>
<evidence type="ECO:0000256" key="8">
    <source>
        <dbReference type="ARBA" id="ARBA00022741"/>
    </source>
</evidence>
<organism evidence="18 19">
    <name type="scientific">Bythopirellula polymerisocia</name>
    <dbReference type="NCBI Taxonomy" id="2528003"/>
    <lineage>
        <taxon>Bacteria</taxon>
        <taxon>Pseudomonadati</taxon>
        <taxon>Planctomycetota</taxon>
        <taxon>Planctomycetia</taxon>
        <taxon>Pirellulales</taxon>
        <taxon>Lacipirellulaceae</taxon>
        <taxon>Bythopirellula</taxon>
    </lineage>
</organism>
<dbReference type="SUPFAM" id="SSF56042">
    <property type="entry name" value="PurM C-terminal domain-like"/>
    <property type="match status" value="1"/>
</dbReference>
<evidence type="ECO:0000256" key="10">
    <source>
        <dbReference type="ARBA" id="ARBA00022840"/>
    </source>
</evidence>
<keyword evidence="9 15" id="KW-0658">Purine biosynthesis</keyword>
<evidence type="ECO:0000256" key="11">
    <source>
        <dbReference type="ARBA" id="ARBA00031908"/>
    </source>
</evidence>
<dbReference type="EC" id="6.3.3.1" evidence="4 15"/>
<protein>
    <recommendedName>
        <fullName evidence="5 15">Phosphoribosylformylglycinamidine cyclo-ligase</fullName>
        <ecNumber evidence="4 15">6.3.3.1</ecNumber>
    </recommendedName>
    <alternativeName>
        <fullName evidence="12 15">AIR synthase</fullName>
    </alternativeName>
    <alternativeName>
        <fullName evidence="13 15">AIRS</fullName>
    </alternativeName>
    <alternativeName>
        <fullName evidence="11 15">Phosphoribosyl-aminoimidazole synthetase</fullName>
    </alternativeName>
</protein>
<dbReference type="AlphaFoldDB" id="A0A5C6CT25"/>
<feature type="domain" description="PurM-like C-terminal" evidence="17">
    <location>
        <begin position="181"/>
        <end position="348"/>
    </location>
</feature>
<evidence type="ECO:0000256" key="15">
    <source>
        <dbReference type="HAMAP-Rule" id="MF_00741"/>
    </source>
</evidence>
<dbReference type="RefSeq" id="WP_146451464.1">
    <property type="nucleotide sequence ID" value="NZ_SJPS01000004.1"/>
</dbReference>
<dbReference type="FunFam" id="3.30.1330.10:FF:000001">
    <property type="entry name" value="Phosphoribosylformylglycinamidine cyclo-ligase"/>
    <property type="match status" value="1"/>
</dbReference>
<dbReference type="Proteomes" id="UP000318437">
    <property type="component" value="Unassembled WGS sequence"/>
</dbReference>
<comment type="similarity">
    <text evidence="3 15">Belongs to the AIR synthase family.</text>
</comment>
<evidence type="ECO:0000256" key="13">
    <source>
        <dbReference type="ARBA" id="ARBA00033093"/>
    </source>
</evidence>
<comment type="caution">
    <text evidence="18">The sequence shown here is derived from an EMBL/GenBank/DDBJ whole genome shotgun (WGS) entry which is preliminary data.</text>
</comment>
<dbReference type="InterPro" id="IPR036921">
    <property type="entry name" value="PurM-like_N_sf"/>
</dbReference>
<dbReference type="GO" id="GO:0046084">
    <property type="term" value="P:adenine biosynthetic process"/>
    <property type="evidence" value="ECO:0007669"/>
    <property type="project" value="TreeGrafter"/>
</dbReference>
<evidence type="ECO:0000256" key="3">
    <source>
        <dbReference type="ARBA" id="ARBA00010280"/>
    </source>
</evidence>
<evidence type="ECO:0000256" key="14">
    <source>
        <dbReference type="ARBA" id="ARBA00049057"/>
    </source>
</evidence>
<comment type="catalytic activity">
    <reaction evidence="14 15">
        <text>2-formamido-N(1)-(5-O-phospho-beta-D-ribosyl)acetamidine + ATP = 5-amino-1-(5-phospho-beta-D-ribosyl)imidazole + ADP + phosphate + H(+)</text>
        <dbReference type="Rhea" id="RHEA:23032"/>
        <dbReference type="ChEBI" id="CHEBI:15378"/>
        <dbReference type="ChEBI" id="CHEBI:30616"/>
        <dbReference type="ChEBI" id="CHEBI:43474"/>
        <dbReference type="ChEBI" id="CHEBI:137981"/>
        <dbReference type="ChEBI" id="CHEBI:147287"/>
        <dbReference type="ChEBI" id="CHEBI:456216"/>
        <dbReference type="EC" id="6.3.3.1"/>
    </reaction>
</comment>
<dbReference type="SUPFAM" id="SSF55326">
    <property type="entry name" value="PurM N-terminal domain-like"/>
    <property type="match status" value="1"/>
</dbReference>
<evidence type="ECO:0000313" key="19">
    <source>
        <dbReference type="Proteomes" id="UP000318437"/>
    </source>
</evidence>
<dbReference type="FunFam" id="3.90.650.10:FF:000011">
    <property type="entry name" value="Phosphoribosylformylglycinamidine cyclo-ligase"/>
    <property type="match status" value="1"/>
</dbReference>
<dbReference type="InterPro" id="IPR036676">
    <property type="entry name" value="PurM-like_C_sf"/>
</dbReference>
<evidence type="ECO:0000256" key="1">
    <source>
        <dbReference type="ARBA" id="ARBA00004496"/>
    </source>
</evidence>
<evidence type="ECO:0000256" key="7">
    <source>
        <dbReference type="ARBA" id="ARBA00022598"/>
    </source>
</evidence>
<comment type="pathway">
    <text evidence="2 15">Purine metabolism; IMP biosynthesis via de novo pathway; 5-amino-1-(5-phospho-D-ribosyl)imidazole from N(2)-formyl-N(1)-(5-phospho-D-ribosyl)glycinamide: step 2/2.</text>
</comment>
<dbReference type="Gene3D" id="3.30.1330.10">
    <property type="entry name" value="PurM-like, N-terminal domain"/>
    <property type="match status" value="1"/>
</dbReference>
<dbReference type="Pfam" id="PF02769">
    <property type="entry name" value="AIRS_C"/>
    <property type="match status" value="1"/>
</dbReference>
<accession>A0A5C6CT25</accession>
<dbReference type="PANTHER" id="PTHR10520">
    <property type="entry name" value="TRIFUNCTIONAL PURINE BIOSYNTHETIC PROTEIN ADENOSINE-3-RELATED"/>
    <property type="match status" value="1"/>
</dbReference>
<feature type="domain" description="PurM-like N-terminal" evidence="16">
    <location>
        <begin position="63"/>
        <end position="168"/>
    </location>
</feature>
<dbReference type="UniPathway" id="UPA00074">
    <property type="reaction ID" value="UER00129"/>
</dbReference>
<dbReference type="HAMAP" id="MF_00741">
    <property type="entry name" value="AIRS"/>
    <property type="match status" value="1"/>
</dbReference>
<dbReference type="GO" id="GO:0004637">
    <property type="term" value="F:phosphoribosylamine-glycine ligase activity"/>
    <property type="evidence" value="ECO:0007669"/>
    <property type="project" value="TreeGrafter"/>
</dbReference>
<reference evidence="18 19" key="1">
    <citation type="submission" date="2019-02" db="EMBL/GenBank/DDBJ databases">
        <title>Deep-cultivation of Planctomycetes and their phenomic and genomic characterization uncovers novel biology.</title>
        <authorList>
            <person name="Wiegand S."/>
            <person name="Jogler M."/>
            <person name="Boedeker C."/>
            <person name="Pinto D."/>
            <person name="Vollmers J."/>
            <person name="Rivas-Marin E."/>
            <person name="Kohn T."/>
            <person name="Peeters S.H."/>
            <person name="Heuer A."/>
            <person name="Rast P."/>
            <person name="Oberbeckmann S."/>
            <person name="Bunk B."/>
            <person name="Jeske O."/>
            <person name="Meyerdierks A."/>
            <person name="Storesund J.E."/>
            <person name="Kallscheuer N."/>
            <person name="Luecker S."/>
            <person name="Lage O.M."/>
            <person name="Pohl T."/>
            <person name="Merkel B.J."/>
            <person name="Hornburger P."/>
            <person name="Mueller R.-W."/>
            <person name="Bruemmer F."/>
            <person name="Labrenz M."/>
            <person name="Spormann A.M."/>
            <person name="Op Den Camp H."/>
            <person name="Overmann J."/>
            <person name="Amann R."/>
            <person name="Jetten M.S.M."/>
            <person name="Mascher T."/>
            <person name="Medema M.H."/>
            <person name="Devos D.P."/>
            <person name="Kaster A.-K."/>
            <person name="Ovreas L."/>
            <person name="Rohde M."/>
            <person name="Galperin M.Y."/>
            <person name="Jogler C."/>
        </authorList>
    </citation>
    <scope>NUCLEOTIDE SEQUENCE [LARGE SCALE GENOMIC DNA]</scope>
    <source>
        <strain evidence="18 19">Pla144</strain>
    </source>
</reference>
<keyword evidence="6 15" id="KW-0963">Cytoplasm</keyword>
<gene>
    <name evidence="15 18" type="primary">purM</name>
    <name evidence="18" type="ORF">Pla144_31130</name>
</gene>
<evidence type="ECO:0000256" key="6">
    <source>
        <dbReference type="ARBA" id="ARBA00022490"/>
    </source>
</evidence>
<keyword evidence="8 15" id="KW-0547">Nucleotide-binding</keyword>
<dbReference type="EMBL" id="SJPS01000004">
    <property type="protein sequence ID" value="TWU25899.1"/>
    <property type="molecule type" value="Genomic_DNA"/>
</dbReference>
<dbReference type="GO" id="GO:0004641">
    <property type="term" value="F:phosphoribosylformylglycinamidine cyclo-ligase activity"/>
    <property type="evidence" value="ECO:0007669"/>
    <property type="project" value="UniProtKB-UniRule"/>
</dbReference>
<comment type="subcellular location">
    <subcellularLocation>
        <location evidence="1 15">Cytoplasm</location>
    </subcellularLocation>
</comment>
<dbReference type="Gene3D" id="3.90.650.10">
    <property type="entry name" value="PurM-like C-terminal domain"/>
    <property type="match status" value="1"/>
</dbReference>
<evidence type="ECO:0000256" key="2">
    <source>
        <dbReference type="ARBA" id="ARBA00004686"/>
    </source>
</evidence>
<keyword evidence="10 15" id="KW-0067">ATP-binding</keyword>